<evidence type="ECO:0000256" key="2">
    <source>
        <dbReference type="ARBA" id="ARBA00022840"/>
    </source>
</evidence>
<dbReference type="GO" id="GO:0005524">
    <property type="term" value="F:ATP binding"/>
    <property type="evidence" value="ECO:0007669"/>
    <property type="project" value="UniProtKB-UniRule"/>
</dbReference>
<dbReference type="Pfam" id="PF03477">
    <property type="entry name" value="ATP-cone"/>
    <property type="match status" value="1"/>
</dbReference>
<keyword evidence="1 3" id="KW-0547">Nucleotide-binding</keyword>
<comment type="caution">
    <text evidence="5">The sequence shown here is derived from an EMBL/GenBank/DDBJ whole genome shotgun (WGS) entry which is preliminary data.</text>
</comment>
<feature type="domain" description="ATP-cone" evidence="4">
    <location>
        <begin position="1"/>
        <end position="86"/>
    </location>
</feature>
<organism evidence="5 6">
    <name type="scientific">Candidatus Woesebacteria bacterium GW2011_GWB1_38_5b</name>
    <dbReference type="NCBI Taxonomy" id="1618569"/>
    <lineage>
        <taxon>Bacteria</taxon>
        <taxon>Candidatus Woeseibacteriota</taxon>
    </lineage>
</organism>
<name>A0A0G0MP92_9BACT</name>
<evidence type="ECO:0000256" key="3">
    <source>
        <dbReference type="PROSITE-ProRule" id="PRU00492"/>
    </source>
</evidence>
<evidence type="ECO:0000313" key="5">
    <source>
        <dbReference type="EMBL" id="KKQ75494.1"/>
    </source>
</evidence>
<evidence type="ECO:0000256" key="1">
    <source>
        <dbReference type="ARBA" id="ARBA00022741"/>
    </source>
</evidence>
<protein>
    <recommendedName>
        <fullName evidence="4">ATP-cone domain-containing protein</fullName>
    </recommendedName>
</protein>
<evidence type="ECO:0000313" key="6">
    <source>
        <dbReference type="Proteomes" id="UP000034181"/>
    </source>
</evidence>
<accession>A0A0G0MP92</accession>
<gene>
    <name evidence="5" type="ORF">US96_C0010G0010</name>
</gene>
<dbReference type="InterPro" id="IPR005144">
    <property type="entry name" value="ATP-cone_dom"/>
</dbReference>
<reference evidence="5 6" key="1">
    <citation type="journal article" date="2015" name="Nature">
        <title>rRNA introns, odd ribosomes, and small enigmatic genomes across a large radiation of phyla.</title>
        <authorList>
            <person name="Brown C.T."/>
            <person name="Hug L.A."/>
            <person name="Thomas B.C."/>
            <person name="Sharon I."/>
            <person name="Castelle C.J."/>
            <person name="Singh A."/>
            <person name="Wilkins M.J."/>
            <person name="Williams K.H."/>
            <person name="Banfield J.F."/>
        </authorList>
    </citation>
    <scope>NUCLEOTIDE SEQUENCE [LARGE SCALE GENOMIC DNA]</scope>
</reference>
<dbReference type="Proteomes" id="UP000034181">
    <property type="component" value="Unassembled WGS sequence"/>
</dbReference>
<dbReference type="PROSITE" id="PS51161">
    <property type="entry name" value="ATP_CONE"/>
    <property type="match status" value="1"/>
</dbReference>
<proteinExistence type="predicted"/>
<dbReference type="AlphaFoldDB" id="A0A0G0MP92"/>
<dbReference type="EMBL" id="LBUZ01000010">
    <property type="protein sequence ID" value="KKQ75494.1"/>
    <property type="molecule type" value="Genomic_DNA"/>
</dbReference>
<keyword evidence="2 3" id="KW-0067">ATP-binding</keyword>
<sequence>MKVIKRNGELEDFEEGKVARVVHAAGLSEEQAQQLGQNVSQRIKALNAQQVTTIQIRDVVIEEMNKIDKYATDMFIWYQKGKDERQKKT</sequence>
<evidence type="ECO:0000259" key="4">
    <source>
        <dbReference type="PROSITE" id="PS51161"/>
    </source>
</evidence>